<evidence type="ECO:0000313" key="4">
    <source>
        <dbReference type="Proteomes" id="UP001253439"/>
    </source>
</evidence>
<dbReference type="EMBL" id="JAMQOM010000006">
    <property type="protein sequence ID" value="MDS0222644.1"/>
    <property type="molecule type" value="Genomic_DNA"/>
</dbReference>
<organism evidence="3 4">
    <name type="scientific">Haloarcula terrestris</name>
    <dbReference type="NCBI Taxonomy" id="2950533"/>
    <lineage>
        <taxon>Archaea</taxon>
        <taxon>Methanobacteriati</taxon>
        <taxon>Methanobacteriota</taxon>
        <taxon>Stenosarchaea group</taxon>
        <taxon>Halobacteria</taxon>
        <taxon>Halobacteriales</taxon>
        <taxon>Haloarculaceae</taxon>
        <taxon>Haloarcula</taxon>
    </lineage>
</organism>
<sequence length="95" mass="10113">MGTTEPNAESDADDERVSLHVDDRGRITIPKSVRDRLGIEPGTDVSARLSGSVLTVDPKPSVGLETATAGRDSWEETTPTDAGQSLFGPMTDDEQ</sequence>
<name>A0AAE4F085_9EURY</name>
<dbReference type="PROSITE" id="PS51740">
    <property type="entry name" value="SPOVT_ABRB"/>
    <property type="match status" value="1"/>
</dbReference>
<keyword evidence="4" id="KW-1185">Reference proteome</keyword>
<dbReference type="InterPro" id="IPR007159">
    <property type="entry name" value="SpoVT-AbrB_dom"/>
</dbReference>
<dbReference type="InterPro" id="IPR037914">
    <property type="entry name" value="SpoVT-AbrB_sf"/>
</dbReference>
<dbReference type="GO" id="GO:0003677">
    <property type="term" value="F:DNA binding"/>
    <property type="evidence" value="ECO:0007669"/>
    <property type="project" value="UniProtKB-KW"/>
</dbReference>
<dbReference type="AlphaFoldDB" id="A0AAE4F085"/>
<keyword evidence="3" id="KW-0238">DNA-binding</keyword>
<feature type="domain" description="SpoVT-AbrB" evidence="2">
    <location>
        <begin position="16"/>
        <end position="61"/>
    </location>
</feature>
<dbReference type="Pfam" id="PF04014">
    <property type="entry name" value="MazE_antitoxin"/>
    <property type="match status" value="1"/>
</dbReference>
<evidence type="ECO:0000313" key="3">
    <source>
        <dbReference type="EMBL" id="MDS0222644.1"/>
    </source>
</evidence>
<comment type="caution">
    <text evidence="3">The sequence shown here is derived from an EMBL/GenBank/DDBJ whole genome shotgun (WGS) entry which is preliminary data.</text>
</comment>
<protein>
    <submittedName>
        <fullName evidence="3">AbrB/MazE/SpoVT family DNA-binding domain-containing protein</fullName>
    </submittedName>
</protein>
<dbReference type="Gene3D" id="2.10.260.10">
    <property type="match status" value="1"/>
</dbReference>
<reference evidence="3 4" key="1">
    <citation type="submission" date="2022-06" db="EMBL/GenBank/DDBJ databases">
        <title>Haloarcula sp. a new haloarchaeum isolate from saline soil.</title>
        <authorList>
            <person name="Strakova D."/>
            <person name="Galisteo C."/>
            <person name="Sanchez-Porro C."/>
            <person name="Ventosa A."/>
        </authorList>
    </citation>
    <scope>NUCLEOTIDE SEQUENCE [LARGE SCALE GENOMIC DNA]</scope>
    <source>
        <strain evidence="3 4">S1AR25-5A</strain>
    </source>
</reference>
<dbReference type="NCBIfam" id="TIGR01439">
    <property type="entry name" value="lp_hng_hel_AbrB"/>
    <property type="match status" value="1"/>
</dbReference>
<dbReference type="Proteomes" id="UP001253439">
    <property type="component" value="Unassembled WGS sequence"/>
</dbReference>
<evidence type="ECO:0000256" key="1">
    <source>
        <dbReference type="SAM" id="MobiDB-lite"/>
    </source>
</evidence>
<feature type="region of interest" description="Disordered" evidence="1">
    <location>
        <begin position="60"/>
        <end position="95"/>
    </location>
</feature>
<dbReference type="RefSeq" id="WP_310897259.1">
    <property type="nucleotide sequence ID" value="NZ_JAMQOM010000006.1"/>
</dbReference>
<accession>A0AAE4F085</accession>
<evidence type="ECO:0000259" key="2">
    <source>
        <dbReference type="PROSITE" id="PS51740"/>
    </source>
</evidence>
<gene>
    <name evidence="3" type="ORF">NDI54_14960</name>
</gene>
<dbReference type="SUPFAM" id="SSF89447">
    <property type="entry name" value="AbrB/MazE/MraZ-like"/>
    <property type="match status" value="1"/>
</dbReference>
<dbReference type="SMART" id="SM00966">
    <property type="entry name" value="SpoVT_AbrB"/>
    <property type="match status" value="1"/>
</dbReference>
<proteinExistence type="predicted"/>